<dbReference type="OrthoDB" id="6556407at2"/>
<reference evidence="3" key="1">
    <citation type="submission" date="2017-09" db="EMBL/GenBank/DDBJ databases">
        <title>FDA dAtabase for Regulatory Grade micrObial Sequences (FDA-ARGOS): Supporting development and validation of Infectious Disease Dx tests.</title>
        <authorList>
            <person name="Minogue T."/>
            <person name="Wolcott M."/>
            <person name="Wasieloski L."/>
            <person name="Aguilar W."/>
            <person name="Moore D."/>
            <person name="Tallon L.J."/>
            <person name="Sadzewicz L."/>
            <person name="Ott S."/>
            <person name="Zhao X."/>
            <person name="Nagaraj S."/>
            <person name="Vavikolanu K."/>
            <person name="Aluvathingal J."/>
            <person name="Nadendla S."/>
            <person name="Sichtig H."/>
        </authorList>
    </citation>
    <scope>NUCLEOTIDE SEQUENCE</scope>
    <source>
        <strain evidence="3">FDAARGOS_387</strain>
    </source>
</reference>
<dbReference type="STRING" id="1111728.GCA_000427805_01692"/>
<dbReference type="RefSeq" id="WP_029096419.1">
    <property type="nucleotide sequence ID" value="NZ_CAADJA010000002.1"/>
</dbReference>
<organism evidence="3 5">
    <name type="scientific">Budvicia aquatica</name>
    <dbReference type="NCBI Taxonomy" id="82979"/>
    <lineage>
        <taxon>Bacteria</taxon>
        <taxon>Pseudomonadati</taxon>
        <taxon>Pseudomonadota</taxon>
        <taxon>Gammaproteobacteria</taxon>
        <taxon>Enterobacterales</taxon>
        <taxon>Budviciaceae</taxon>
        <taxon>Budvicia</taxon>
    </lineage>
</organism>
<evidence type="ECO:0000313" key="3">
    <source>
        <dbReference type="EMBL" id="PHI29985.1"/>
    </source>
</evidence>
<reference evidence="4 6" key="3">
    <citation type="submission" date="2019-03" db="EMBL/GenBank/DDBJ databases">
        <authorList>
            <consortium name="Pathogen Informatics"/>
        </authorList>
    </citation>
    <scope>NUCLEOTIDE SEQUENCE [LARGE SCALE GENOMIC DNA]</scope>
    <source>
        <strain evidence="4 6">NCTC12282</strain>
    </source>
</reference>
<dbReference type="Pfam" id="PF07811">
    <property type="entry name" value="TadE"/>
    <property type="match status" value="1"/>
</dbReference>
<evidence type="ECO:0000313" key="5">
    <source>
        <dbReference type="Proteomes" id="UP000224974"/>
    </source>
</evidence>
<feature type="transmembrane region" description="Helical" evidence="1">
    <location>
        <begin position="29"/>
        <end position="56"/>
    </location>
</feature>
<dbReference type="InterPro" id="IPR012495">
    <property type="entry name" value="TadE-like_dom"/>
</dbReference>
<keyword evidence="5" id="KW-1185">Reference proteome</keyword>
<dbReference type="EMBL" id="CAADJA010000002">
    <property type="protein sequence ID" value="VFS48843.1"/>
    <property type="molecule type" value="Genomic_DNA"/>
</dbReference>
<reference evidence="5" key="2">
    <citation type="submission" date="2017-09" db="EMBL/GenBank/DDBJ databases">
        <title>FDA dAtabase for Regulatory Grade micrObial Sequences (FDA-ARGOS): Supporting development and validation of Infectious Disease Dx tests.</title>
        <authorList>
            <person name="Minogue T."/>
            <person name="Wolcott M."/>
            <person name="Wasieloski L."/>
            <person name="Aguilar W."/>
            <person name="Moore D."/>
            <person name="Tallon L."/>
            <person name="Sadzewicz L."/>
            <person name="Ott S."/>
            <person name="Zhao X."/>
            <person name="Nagaraj S."/>
            <person name="Vavikolanu K."/>
            <person name="Aluvathingal J."/>
            <person name="Nadendla S."/>
            <person name="Sichtig H."/>
        </authorList>
    </citation>
    <scope>NUCLEOTIDE SEQUENCE [LARGE SCALE GENOMIC DNA]</scope>
    <source>
        <strain evidence="5">FDAARGOS_387</strain>
    </source>
</reference>
<gene>
    <name evidence="3" type="ORF">CRN84_11870</name>
    <name evidence="4" type="ORF">NCTC12282_03404</name>
</gene>
<keyword evidence="1" id="KW-0472">Membrane</keyword>
<name>A0A2C6DNH4_9GAMM</name>
<sequence length="172" mass="19278">MSTNTGRFNRLIKLGSSFNNESGATTLEFTFFITSFLIILFFFIELCRVIFISAALDLAVAQSGRAASFDSNAAVNYTAVFKKSLAENSRLWPFLGNDDDIEIKPVKYCLDVQQLIDDTCSSTQSPSGSVLAIYSIQYAYSPVLAKLLLMNNFNNSMLKREVIYVQQYELVQ</sequence>
<dbReference type="Proteomes" id="UP000224974">
    <property type="component" value="Unassembled WGS sequence"/>
</dbReference>
<feature type="domain" description="TadE-like" evidence="2">
    <location>
        <begin position="23"/>
        <end position="65"/>
    </location>
</feature>
<accession>A0A2C6DNH4</accession>
<dbReference type="EMBL" id="PDDX01000001">
    <property type="protein sequence ID" value="PHI29985.1"/>
    <property type="molecule type" value="Genomic_DNA"/>
</dbReference>
<evidence type="ECO:0000313" key="4">
    <source>
        <dbReference type="EMBL" id="VFS48843.1"/>
    </source>
</evidence>
<keyword evidence="1" id="KW-1133">Transmembrane helix</keyword>
<dbReference type="Proteomes" id="UP000373449">
    <property type="component" value="Unassembled WGS sequence"/>
</dbReference>
<evidence type="ECO:0000313" key="6">
    <source>
        <dbReference type="Proteomes" id="UP000373449"/>
    </source>
</evidence>
<dbReference type="AlphaFoldDB" id="A0A2C6DNH4"/>
<proteinExistence type="predicted"/>
<evidence type="ECO:0000256" key="1">
    <source>
        <dbReference type="SAM" id="Phobius"/>
    </source>
</evidence>
<evidence type="ECO:0000259" key="2">
    <source>
        <dbReference type="Pfam" id="PF07811"/>
    </source>
</evidence>
<keyword evidence="1" id="KW-0812">Transmembrane</keyword>
<protein>
    <submittedName>
        <fullName evidence="4">Flp pilus assembly protein TadG</fullName>
    </submittedName>
</protein>